<dbReference type="SUPFAM" id="SSF53098">
    <property type="entry name" value="Ribonuclease H-like"/>
    <property type="match status" value="1"/>
</dbReference>
<reference evidence="3" key="2">
    <citation type="submission" date="2025-08" db="UniProtKB">
        <authorList>
            <consortium name="RefSeq"/>
        </authorList>
    </citation>
    <scope>IDENTIFICATION</scope>
    <source>
        <tissue evidence="3">Leaf</tissue>
    </source>
</reference>
<dbReference type="InterPro" id="IPR012337">
    <property type="entry name" value="RNaseH-like_sf"/>
</dbReference>
<dbReference type="Proteomes" id="UP000694864">
    <property type="component" value="Chromosome 4"/>
</dbReference>
<organism evidence="2 3">
    <name type="scientific">Camelina sativa</name>
    <name type="common">False flax</name>
    <name type="synonym">Myagrum sativum</name>
    <dbReference type="NCBI Taxonomy" id="90675"/>
    <lineage>
        <taxon>Eukaryota</taxon>
        <taxon>Viridiplantae</taxon>
        <taxon>Streptophyta</taxon>
        <taxon>Embryophyta</taxon>
        <taxon>Tracheophyta</taxon>
        <taxon>Spermatophyta</taxon>
        <taxon>Magnoliopsida</taxon>
        <taxon>eudicotyledons</taxon>
        <taxon>Gunneridae</taxon>
        <taxon>Pentapetalae</taxon>
        <taxon>rosids</taxon>
        <taxon>malvids</taxon>
        <taxon>Brassicales</taxon>
        <taxon>Brassicaceae</taxon>
        <taxon>Camelineae</taxon>
        <taxon>Camelina</taxon>
    </lineage>
</organism>
<keyword evidence="2" id="KW-1185">Reference proteome</keyword>
<protein>
    <submittedName>
        <fullName evidence="3">Uncharacterized protein LOC109132546</fullName>
    </submittedName>
</protein>
<dbReference type="SUPFAM" id="SSF56672">
    <property type="entry name" value="DNA/RNA polymerases"/>
    <property type="match status" value="1"/>
</dbReference>
<dbReference type="Pfam" id="PF13966">
    <property type="entry name" value="zf-RVT"/>
    <property type="match status" value="1"/>
</dbReference>
<dbReference type="CDD" id="cd06222">
    <property type="entry name" value="RNase_H_like"/>
    <property type="match status" value="1"/>
</dbReference>
<dbReference type="CDD" id="cd01650">
    <property type="entry name" value="RT_nLTR_like"/>
    <property type="match status" value="1"/>
</dbReference>
<dbReference type="Pfam" id="PF00078">
    <property type="entry name" value="RVT_1"/>
    <property type="match status" value="1"/>
</dbReference>
<evidence type="ECO:0000313" key="2">
    <source>
        <dbReference type="Proteomes" id="UP000694864"/>
    </source>
</evidence>
<dbReference type="InterPro" id="IPR052343">
    <property type="entry name" value="Retrotransposon-Effector_Assoc"/>
</dbReference>
<dbReference type="InterPro" id="IPR026960">
    <property type="entry name" value="RVT-Znf"/>
</dbReference>
<dbReference type="RefSeq" id="XP_019099765.1">
    <property type="nucleotide sequence ID" value="XM_019244220.1"/>
</dbReference>
<dbReference type="InterPro" id="IPR002156">
    <property type="entry name" value="RNaseH_domain"/>
</dbReference>
<dbReference type="PANTHER" id="PTHR46890:SF48">
    <property type="entry name" value="RNA-DIRECTED DNA POLYMERASE"/>
    <property type="match status" value="1"/>
</dbReference>
<dbReference type="InterPro" id="IPR044730">
    <property type="entry name" value="RNase_H-like_dom_plant"/>
</dbReference>
<reference evidence="2" key="1">
    <citation type="journal article" date="2014" name="Nat. Commun.">
        <title>The emerging biofuel crop Camelina sativa retains a highly undifferentiated hexaploid genome structure.</title>
        <authorList>
            <person name="Kagale S."/>
            <person name="Koh C."/>
            <person name="Nixon J."/>
            <person name="Bollina V."/>
            <person name="Clarke W.E."/>
            <person name="Tuteja R."/>
            <person name="Spillane C."/>
            <person name="Robinson S.J."/>
            <person name="Links M.G."/>
            <person name="Clarke C."/>
            <person name="Higgins E.E."/>
            <person name="Huebert T."/>
            <person name="Sharpe A.G."/>
            <person name="Parkin I.A."/>
        </authorList>
    </citation>
    <scope>NUCLEOTIDE SEQUENCE [LARGE SCALE GENOMIC DNA]</scope>
    <source>
        <strain evidence="2">cv. DH55</strain>
    </source>
</reference>
<evidence type="ECO:0000313" key="3">
    <source>
        <dbReference type="RefSeq" id="XP_019099765.1"/>
    </source>
</evidence>
<dbReference type="PANTHER" id="PTHR46890">
    <property type="entry name" value="NON-LTR RETROLELEMENT REVERSE TRANSCRIPTASE-LIKE PROTEIN-RELATED"/>
    <property type="match status" value="1"/>
</dbReference>
<gene>
    <name evidence="3" type="primary">LOC109132546</name>
</gene>
<dbReference type="GeneID" id="109132546"/>
<accession>A0ABM1RL77</accession>
<dbReference type="Gene3D" id="3.30.420.10">
    <property type="entry name" value="Ribonuclease H-like superfamily/Ribonuclease H"/>
    <property type="match status" value="1"/>
</dbReference>
<feature type="domain" description="Reverse transcriptase" evidence="1">
    <location>
        <begin position="167"/>
        <end position="478"/>
    </location>
</feature>
<evidence type="ECO:0000259" key="1">
    <source>
        <dbReference type="PROSITE" id="PS50878"/>
    </source>
</evidence>
<dbReference type="InterPro" id="IPR043502">
    <property type="entry name" value="DNA/RNA_pol_sf"/>
</dbReference>
<dbReference type="InterPro" id="IPR000477">
    <property type="entry name" value="RT_dom"/>
</dbReference>
<dbReference type="PROSITE" id="PS50878">
    <property type="entry name" value="RT_POL"/>
    <property type="match status" value="1"/>
</dbReference>
<proteinExistence type="predicted"/>
<name>A0ABM1RL77_CAMSA</name>
<sequence>MESTNRGHRRHIPRLQDALTKAYQDEECYWHTKSRNRWLNCGDRNTNFFHASTKTRYAKNYISPLHDLQNNVYEGDKDIGEHAQKYFSEVYTTSRIPVSPIDFGDFPSTVTQETNDDLTREFTNEEIYDALSDIGDDRAPRPDGLTARFYKHYWNIIGDDIIAEVKDFFETSYMKTGINHTNICLIPKITEPTSLTEYIPIALCNVLYKIISKCLVNRLKKHLNNIVSDTQAAFIPVRLVTDNIMIAHEVMLSLKSRKRVSQNYMAIKTDVTKAYDRVEWNFLEVTMHLFGSSTKWIEWIMASVRSVSYSVLINGTPYGTIVPERGIRQGDPLSPYLFILCADIVSHLIKTRVADGDIRGAHTGNGVPPITHLQFADDSLYFCQANTRNCRAIKEAFEVYEYYSGQKINTSKSLITFGSRVPGQLQNRLKSILEIPNRGGGGKYLELPEQFDKRKTEMFQYINAKVRERTASWRGRYLSQAARYYKDDCILDAKQRANQSYSWASILEGLKLIKLGYRYQIGDGDSARVNLDNVTIMNPPKPVYSTFIDNNACLDELIASCGPYRYWDTNKISEHFSAEDQVHINQIYLPRNDPPDKIIWHYTTTCDYTVRSGYWQGMHNPTEPNILPPRPHGSMTLKQKIWRLNIMPKLKHFMWGAISKALPSLTRLTSRAMNLDPICPRCFQSDETIEQILFMCPYAASIWQLTNIQTGFLYYSTIDMETLLESIFDFYSDSYTLSNIKFLPFWILWHLWKTRNKFIFEGSQENPNMIVIRARSDMREWCHLLRKTSETKNQDGIQTRGKSWERPPSSFIKCNYDAAFDPITHQTKCGWILRDHYGVAQGWGSTIIGYTSSSLQAEAKALLVALQQTWIRGFQSVIFEGDNDTVTKMMNNKLFDQTIESIILNIKYWASQIQTCQFAYSSRECNTVARTINSFYSELHHQLGFQVICIRIFNVH</sequence>
<dbReference type="Pfam" id="PF13456">
    <property type="entry name" value="RVT_3"/>
    <property type="match status" value="1"/>
</dbReference>
<dbReference type="InterPro" id="IPR036397">
    <property type="entry name" value="RNaseH_sf"/>
</dbReference>